<organism evidence="3 4">
    <name type="scientific">Pseudomonas oryzihabitans</name>
    <dbReference type="NCBI Taxonomy" id="47885"/>
    <lineage>
        <taxon>Bacteria</taxon>
        <taxon>Pseudomonadati</taxon>
        <taxon>Pseudomonadota</taxon>
        <taxon>Gammaproteobacteria</taxon>
        <taxon>Pseudomonadales</taxon>
        <taxon>Pseudomonadaceae</taxon>
        <taxon>Pseudomonas</taxon>
    </lineage>
</organism>
<name>A0ABX3IWS8_9PSED</name>
<comment type="caution">
    <text evidence="3">The sequence shown here is derived from an EMBL/GenBank/DDBJ whole genome shotgun (WGS) entry which is preliminary data.</text>
</comment>
<feature type="compositionally biased region" description="Pro residues" evidence="1">
    <location>
        <begin position="147"/>
        <end position="161"/>
    </location>
</feature>
<feature type="chain" id="PRO_5045736408" evidence="2">
    <location>
        <begin position="20"/>
        <end position="617"/>
    </location>
</feature>
<evidence type="ECO:0000256" key="2">
    <source>
        <dbReference type="SAM" id="SignalP"/>
    </source>
</evidence>
<feature type="region of interest" description="Disordered" evidence="1">
    <location>
        <begin position="117"/>
        <end position="177"/>
    </location>
</feature>
<accession>A0ABX3IWS8</accession>
<feature type="compositionally biased region" description="Low complexity" evidence="1">
    <location>
        <begin position="131"/>
        <end position="146"/>
    </location>
</feature>
<proteinExistence type="predicted"/>
<reference evidence="3 4" key="1">
    <citation type="submission" date="2017-01" db="EMBL/GenBank/DDBJ databases">
        <title>Pseudomonas psychrotolerans genome sequencing and assembly.</title>
        <authorList>
            <person name="Vyas B."/>
            <person name="Mayilraj S."/>
        </authorList>
    </citation>
    <scope>NUCLEOTIDE SEQUENCE [LARGE SCALE GENOMIC DNA]</scope>
    <source>
        <strain evidence="3 4">SDS18</strain>
    </source>
</reference>
<feature type="compositionally biased region" description="Low complexity" evidence="1">
    <location>
        <begin position="162"/>
        <end position="177"/>
    </location>
</feature>
<evidence type="ECO:0000313" key="4">
    <source>
        <dbReference type="Proteomes" id="UP000189310"/>
    </source>
</evidence>
<evidence type="ECO:0000256" key="1">
    <source>
        <dbReference type="SAM" id="MobiDB-lite"/>
    </source>
</evidence>
<dbReference type="Proteomes" id="UP000189310">
    <property type="component" value="Unassembled WGS sequence"/>
</dbReference>
<keyword evidence="4" id="KW-1185">Reference proteome</keyword>
<protein>
    <submittedName>
        <fullName evidence="3">Uncharacterized protein</fullName>
    </submittedName>
</protein>
<dbReference type="EMBL" id="MTLN01000002">
    <property type="protein sequence ID" value="ONN72758.1"/>
    <property type="molecule type" value="Genomic_DNA"/>
</dbReference>
<evidence type="ECO:0000313" key="3">
    <source>
        <dbReference type="EMBL" id="ONN72758.1"/>
    </source>
</evidence>
<feature type="signal peptide" evidence="2">
    <location>
        <begin position="1"/>
        <end position="19"/>
    </location>
</feature>
<dbReference type="RefSeq" id="WP_077171208.1">
    <property type="nucleotide sequence ID" value="NZ_MTLN01000002.1"/>
</dbReference>
<feature type="compositionally biased region" description="Pro residues" evidence="1">
    <location>
        <begin position="121"/>
        <end position="130"/>
    </location>
</feature>
<gene>
    <name evidence="3" type="ORF">BVL52_02980</name>
</gene>
<sequence>MKPTLLALTLLATATAAQAESTRLAYSKAEDVEVFVDHAAAAWCAPDLALRFVYGKAAEAVAVERLMPKIGALLGKQCDQAERLTWTATGSTDARLNGTATKATAWAAQVQNPATVAAAPAPAPVEPPKAAPAEAPAATAPETAKPATPPAVPEAPAPAAPAAPVAESTPVAPAKVEPAPAPAAKVPAGQIATDFDVAGWRPGDGEAELAKSDFMTTLKDSQGCAFRVPFKAEEDSRYLQVRSSGIRCENGLAQGEGELVLERSDGKQLQRWKGFFLNGLPLDKPLPPLRFVGFDSQKQALFLLASDPATASYSLLRLGYSYRGQWSTSAPDVLFVTGNSEQFRQLDQIRPIIAKTQQQLDNLGTMIPHFTFLAVRDFTKGIFPRPWNSNESSQDFWLYRVNVDRNWRSKAWQFNPEQATNYLFMWDEKQARQREQAAREREREARQARMQQAFRARDQLDTYERLTREARSNPQALLARQVNDVDYAPGSGGDYGDLVRGATHPVRLIARVTKTNSDGWTLDYPYPIQAQVPAGTSAKTGWYVLSGTLQLDPKARDADDLPLTHLTAKVVQPCTSEGCSDLRDPLALARVQFEDPAWTPEAARQQLKDAGLGEERF</sequence>
<keyword evidence="2" id="KW-0732">Signal</keyword>